<gene>
    <name evidence="1" type="ORF">ALC53_10959</name>
</gene>
<dbReference type="EMBL" id="KQ976662">
    <property type="protein sequence ID" value="KYM78304.1"/>
    <property type="molecule type" value="Genomic_DNA"/>
</dbReference>
<protein>
    <submittedName>
        <fullName evidence="1">Uncharacterized protein</fullName>
    </submittedName>
</protein>
<proteinExistence type="predicted"/>
<name>A0A195B275_9HYME</name>
<organism evidence="1 2">
    <name type="scientific">Atta colombica</name>
    <dbReference type="NCBI Taxonomy" id="520822"/>
    <lineage>
        <taxon>Eukaryota</taxon>
        <taxon>Metazoa</taxon>
        <taxon>Ecdysozoa</taxon>
        <taxon>Arthropoda</taxon>
        <taxon>Hexapoda</taxon>
        <taxon>Insecta</taxon>
        <taxon>Pterygota</taxon>
        <taxon>Neoptera</taxon>
        <taxon>Endopterygota</taxon>
        <taxon>Hymenoptera</taxon>
        <taxon>Apocrita</taxon>
        <taxon>Aculeata</taxon>
        <taxon>Formicoidea</taxon>
        <taxon>Formicidae</taxon>
        <taxon>Myrmicinae</taxon>
        <taxon>Atta</taxon>
    </lineage>
</organism>
<dbReference type="AlphaFoldDB" id="A0A195B275"/>
<sequence>MSKPEKQFELINAARRASSAGTYLSLPPRWRKRILVPRFLRGERGREWRGGLRSLFLNTISDPEG</sequence>
<reference evidence="1 2" key="1">
    <citation type="submission" date="2015-09" db="EMBL/GenBank/DDBJ databases">
        <title>Atta colombica WGS genome.</title>
        <authorList>
            <person name="Nygaard S."/>
            <person name="Hu H."/>
            <person name="Boomsma J."/>
            <person name="Zhang G."/>
        </authorList>
    </citation>
    <scope>NUCLEOTIDE SEQUENCE [LARGE SCALE GENOMIC DNA]</scope>
    <source>
        <strain evidence="1">Treedump-2</strain>
        <tissue evidence="1">Whole body</tissue>
    </source>
</reference>
<evidence type="ECO:0000313" key="1">
    <source>
        <dbReference type="EMBL" id="KYM78304.1"/>
    </source>
</evidence>
<evidence type="ECO:0000313" key="2">
    <source>
        <dbReference type="Proteomes" id="UP000078540"/>
    </source>
</evidence>
<keyword evidence="2" id="KW-1185">Reference proteome</keyword>
<accession>A0A195B275</accession>
<dbReference type="Proteomes" id="UP000078540">
    <property type="component" value="Unassembled WGS sequence"/>
</dbReference>